<feature type="region of interest" description="Disordered" evidence="1">
    <location>
        <begin position="1"/>
        <end position="25"/>
    </location>
</feature>
<keyword evidence="3" id="KW-1185">Reference proteome</keyword>
<reference evidence="2" key="1">
    <citation type="journal article" date="2023" name="Mol. Phylogenet. Evol.">
        <title>Genome-scale phylogeny and comparative genomics of the fungal order Sordariales.</title>
        <authorList>
            <person name="Hensen N."/>
            <person name="Bonometti L."/>
            <person name="Westerberg I."/>
            <person name="Brannstrom I.O."/>
            <person name="Guillou S."/>
            <person name="Cros-Aarteil S."/>
            <person name="Calhoun S."/>
            <person name="Haridas S."/>
            <person name="Kuo A."/>
            <person name="Mondo S."/>
            <person name="Pangilinan J."/>
            <person name="Riley R."/>
            <person name="LaButti K."/>
            <person name="Andreopoulos B."/>
            <person name="Lipzen A."/>
            <person name="Chen C."/>
            <person name="Yan M."/>
            <person name="Daum C."/>
            <person name="Ng V."/>
            <person name="Clum A."/>
            <person name="Steindorff A."/>
            <person name="Ohm R.A."/>
            <person name="Martin F."/>
            <person name="Silar P."/>
            <person name="Natvig D.O."/>
            <person name="Lalanne C."/>
            <person name="Gautier V."/>
            <person name="Ament-Velasquez S.L."/>
            <person name="Kruys A."/>
            <person name="Hutchinson M.I."/>
            <person name="Powell A.J."/>
            <person name="Barry K."/>
            <person name="Miller A.N."/>
            <person name="Grigoriev I.V."/>
            <person name="Debuchy R."/>
            <person name="Gladieux P."/>
            <person name="Hiltunen Thoren M."/>
            <person name="Johannesson H."/>
        </authorList>
    </citation>
    <scope>NUCLEOTIDE SEQUENCE</scope>
    <source>
        <strain evidence="2">CBS 990.96</strain>
    </source>
</reference>
<gene>
    <name evidence="2" type="ORF">QBC38DRAFT_482953</name>
</gene>
<evidence type="ECO:0000313" key="2">
    <source>
        <dbReference type="EMBL" id="KAK4225414.1"/>
    </source>
</evidence>
<dbReference type="AlphaFoldDB" id="A0AAN7BLA9"/>
<dbReference type="EMBL" id="MU865367">
    <property type="protein sequence ID" value="KAK4225414.1"/>
    <property type="molecule type" value="Genomic_DNA"/>
</dbReference>
<evidence type="ECO:0000256" key="1">
    <source>
        <dbReference type="SAM" id="MobiDB-lite"/>
    </source>
</evidence>
<evidence type="ECO:0000313" key="3">
    <source>
        <dbReference type="Proteomes" id="UP001301958"/>
    </source>
</evidence>
<feature type="compositionally biased region" description="Low complexity" evidence="1">
    <location>
        <begin position="12"/>
        <end position="25"/>
    </location>
</feature>
<organism evidence="2 3">
    <name type="scientific">Podospora fimiseda</name>
    <dbReference type="NCBI Taxonomy" id="252190"/>
    <lineage>
        <taxon>Eukaryota</taxon>
        <taxon>Fungi</taxon>
        <taxon>Dikarya</taxon>
        <taxon>Ascomycota</taxon>
        <taxon>Pezizomycotina</taxon>
        <taxon>Sordariomycetes</taxon>
        <taxon>Sordariomycetidae</taxon>
        <taxon>Sordariales</taxon>
        <taxon>Podosporaceae</taxon>
        <taxon>Podospora</taxon>
    </lineage>
</organism>
<accession>A0AAN7BLA9</accession>
<comment type="caution">
    <text evidence="2">The sequence shown here is derived from an EMBL/GenBank/DDBJ whole genome shotgun (WGS) entry which is preliminary data.</text>
</comment>
<reference evidence="2" key="2">
    <citation type="submission" date="2023-05" db="EMBL/GenBank/DDBJ databases">
        <authorList>
            <consortium name="Lawrence Berkeley National Laboratory"/>
            <person name="Steindorff A."/>
            <person name="Hensen N."/>
            <person name="Bonometti L."/>
            <person name="Westerberg I."/>
            <person name="Brannstrom I.O."/>
            <person name="Guillou S."/>
            <person name="Cros-Aarteil S."/>
            <person name="Calhoun S."/>
            <person name="Haridas S."/>
            <person name="Kuo A."/>
            <person name="Mondo S."/>
            <person name="Pangilinan J."/>
            <person name="Riley R."/>
            <person name="Labutti K."/>
            <person name="Andreopoulos B."/>
            <person name="Lipzen A."/>
            <person name="Chen C."/>
            <person name="Yanf M."/>
            <person name="Daum C."/>
            <person name="Ng V."/>
            <person name="Clum A."/>
            <person name="Ohm R."/>
            <person name="Martin F."/>
            <person name="Silar P."/>
            <person name="Natvig D."/>
            <person name="Lalanne C."/>
            <person name="Gautier V."/>
            <person name="Ament-Velasquez S.L."/>
            <person name="Kruys A."/>
            <person name="Hutchinson M.I."/>
            <person name="Powell A.J."/>
            <person name="Barry K."/>
            <person name="Miller A.N."/>
            <person name="Grigoriev I.V."/>
            <person name="Debuchy R."/>
            <person name="Gladieux P."/>
            <person name="Thoren M.H."/>
            <person name="Johannesson H."/>
        </authorList>
    </citation>
    <scope>NUCLEOTIDE SEQUENCE</scope>
    <source>
        <strain evidence="2">CBS 990.96</strain>
    </source>
</reference>
<dbReference type="Proteomes" id="UP001301958">
    <property type="component" value="Unassembled WGS sequence"/>
</dbReference>
<sequence>MADTCRKGTNKSTATANTTSSTSSSATDKVIVFELNNYRRRTATRKSLEDIDIERKYSFEIRRWQRHVDVTLPGDDKRKEASAHIAKVKLPIQARIGRIFGRYKELWAVSIA</sequence>
<protein>
    <submittedName>
        <fullName evidence="2">Uncharacterized protein</fullName>
    </submittedName>
</protein>
<name>A0AAN7BLA9_9PEZI</name>
<proteinExistence type="predicted"/>